<evidence type="ECO:0000259" key="1">
    <source>
        <dbReference type="Pfam" id="PF07883"/>
    </source>
</evidence>
<proteinExistence type="predicted"/>
<comment type="caution">
    <text evidence="2">The sequence shown here is derived from an EMBL/GenBank/DDBJ whole genome shotgun (WGS) entry which is preliminary data.</text>
</comment>
<evidence type="ECO:0000313" key="3">
    <source>
        <dbReference type="Proteomes" id="UP000305709"/>
    </source>
</evidence>
<dbReference type="InterPro" id="IPR013096">
    <property type="entry name" value="Cupin_2"/>
</dbReference>
<gene>
    <name evidence="2" type="ORF">FHG71_10720</name>
</gene>
<sequence length="123" mass="13363">MNALLRDLAPVLPAAMARDLMGAAGPLPSRITYHAMLSSRDTGALGVTDCTTPAETLVPAHSHAEEDELCIVLSGLLEFRLPGRILRRRAGESLFIPRGTEHEVRALTESRHIAVLTRRSLES</sequence>
<dbReference type="OrthoDB" id="9798709at2"/>
<dbReference type="Pfam" id="PF07883">
    <property type="entry name" value="Cupin_2"/>
    <property type="match status" value="1"/>
</dbReference>
<protein>
    <submittedName>
        <fullName evidence="2">Cupin domain-containing protein</fullName>
    </submittedName>
</protein>
<dbReference type="AlphaFoldDB" id="A0A5C4NE63"/>
<reference evidence="2 3" key="1">
    <citation type="submission" date="2019-06" db="EMBL/GenBank/DDBJ databases">
        <authorList>
            <person name="Jiang L."/>
        </authorList>
    </citation>
    <scope>NUCLEOTIDE SEQUENCE [LARGE SCALE GENOMIC DNA]</scope>
    <source>
        <strain evidence="2 3">YIM 48858</strain>
    </source>
</reference>
<dbReference type="Proteomes" id="UP000305709">
    <property type="component" value="Unassembled WGS sequence"/>
</dbReference>
<dbReference type="EMBL" id="VDFV01000012">
    <property type="protein sequence ID" value="TNC71638.1"/>
    <property type="molecule type" value="Genomic_DNA"/>
</dbReference>
<dbReference type="SUPFAM" id="SSF51182">
    <property type="entry name" value="RmlC-like cupins"/>
    <property type="match status" value="1"/>
</dbReference>
<dbReference type="RefSeq" id="WP_139081674.1">
    <property type="nucleotide sequence ID" value="NZ_VDFV01000012.1"/>
</dbReference>
<dbReference type="Gene3D" id="2.60.120.10">
    <property type="entry name" value="Jelly Rolls"/>
    <property type="match status" value="1"/>
</dbReference>
<dbReference type="InterPro" id="IPR011051">
    <property type="entry name" value="RmlC_Cupin_sf"/>
</dbReference>
<dbReference type="InterPro" id="IPR014710">
    <property type="entry name" value="RmlC-like_jellyroll"/>
</dbReference>
<keyword evidence="3" id="KW-1185">Reference proteome</keyword>
<accession>A0A5C4NE63</accession>
<feature type="domain" description="Cupin type-2" evidence="1">
    <location>
        <begin position="55"/>
        <end position="110"/>
    </location>
</feature>
<organism evidence="2 3">
    <name type="scientific">Rubellimicrobium roseum</name>
    <dbReference type="NCBI Taxonomy" id="687525"/>
    <lineage>
        <taxon>Bacteria</taxon>
        <taxon>Pseudomonadati</taxon>
        <taxon>Pseudomonadota</taxon>
        <taxon>Alphaproteobacteria</taxon>
        <taxon>Rhodobacterales</taxon>
        <taxon>Roseobacteraceae</taxon>
        <taxon>Rubellimicrobium</taxon>
    </lineage>
</organism>
<name>A0A5C4NE63_9RHOB</name>
<evidence type="ECO:0000313" key="2">
    <source>
        <dbReference type="EMBL" id="TNC71638.1"/>
    </source>
</evidence>